<evidence type="ECO:0000313" key="8">
    <source>
        <dbReference type="EMBL" id="KAF4342442.1"/>
    </source>
</evidence>
<evidence type="ECO:0000256" key="4">
    <source>
        <dbReference type="ARBA" id="ARBA00023125"/>
    </source>
</evidence>
<dbReference type="OrthoDB" id="1919336at2759"/>
<dbReference type="GO" id="GO:0003677">
    <property type="term" value="F:DNA binding"/>
    <property type="evidence" value="ECO:0007669"/>
    <property type="project" value="UniProtKB-KW"/>
</dbReference>
<dbReference type="Pfam" id="PF11951">
    <property type="entry name" value="Fungal_trans_2"/>
    <property type="match status" value="1"/>
</dbReference>
<evidence type="ECO:0000256" key="3">
    <source>
        <dbReference type="ARBA" id="ARBA00023015"/>
    </source>
</evidence>
<evidence type="ECO:0000256" key="2">
    <source>
        <dbReference type="ARBA" id="ARBA00022833"/>
    </source>
</evidence>
<dbReference type="EMBL" id="PVQB02000140">
    <property type="protein sequence ID" value="KAF4342442.1"/>
    <property type="molecule type" value="Genomic_DNA"/>
</dbReference>
<reference evidence="8" key="2">
    <citation type="submission" date="2020-02" db="EMBL/GenBank/DDBJ databases">
        <title>Identification and distribution of gene clusters putatively required for synthesis of sphingolipid metabolism inhibitors in phylogenetically diverse species of the filamentous fungus Fusarium.</title>
        <authorList>
            <person name="Kim H.-S."/>
            <person name="Busman M."/>
            <person name="Brown D.W."/>
            <person name="Divon H."/>
            <person name="Uhlig S."/>
            <person name="Proctor R.H."/>
        </authorList>
    </citation>
    <scope>NUCLEOTIDE SEQUENCE</scope>
    <source>
        <strain evidence="8">NRRL 25174</strain>
    </source>
</reference>
<keyword evidence="3" id="KW-0805">Transcription regulation</keyword>
<feature type="region of interest" description="Disordered" evidence="7">
    <location>
        <begin position="1"/>
        <end position="52"/>
    </location>
</feature>
<feature type="compositionally biased region" description="Low complexity" evidence="7">
    <location>
        <begin position="88"/>
        <end position="112"/>
    </location>
</feature>
<evidence type="ECO:0000256" key="5">
    <source>
        <dbReference type="ARBA" id="ARBA00023163"/>
    </source>
</evidence>
<evidence type="ECO:0000313" key="9">
    <source>
        <dbReference type="Proteomes" id="UP000730481"/>
    </source>
</evidence>
<accession>A0A9P5ARC2</accession>
<keyword evidence="9" id="KW-1185">Reference proteome</keyword>
<proteinExistence type="predicted"/>
<keyword evidence="1" id="KW-0479">Metal-binding</keyword>
<organism evidence="8 9">
    <name type="scientific">Fusarium beomiforme</name>
    <dbReference type="NCBI Taxonomy" id="44412"/>
    <lineage>
        <taxon>Eukaryota</taxon>
        <taxon>Fungi</taxon>
        <taxon>Dikarya</taxon>
        <taxon>Ascomycota</taxon>
        <taxon>Pezizomycotina</taxon>
        <taxon>Sordariomycetes</taxon>
        <taxon>Hypocreomycetidae</taxon>
        <taxon>Hypocreales</taxon>
        <taxon>Nectriaceae</taxon>
        <taxon>Fusarium</taxon>
        <taxon>Fusarium burgessii species complex</taxon>
    </lineage>
</organism>
<feature type="compositionally biased region" description="Polar residues" evidence="7">
    <location>
        <begin position="43"/>
        <end position="52"/>
    </location>
</feature>
<dbReference type="Proteomes" id="UP000730481">
    <property type="component" value="Unassembled WGS sequence"/>
</dbReference>
<keyword evidence="6" id="KW-0539">Nucleus</keyword>
<keyword evidence="5" id="KW-0804">Transcription</keyword>
<name>A0A9P5ARC2_9HYPO</name>
<keyword evidence="4" id="KW-0238">DNA-binding</keyword>
<sequence>MRPVIPLRNENSNLKPPARILPPKTKKATRRWDRAGKPKSRSGCGTSGPQLMNATIEARPTCARCAKGKFECDGYPNDATRLASDDLTSGAESPSTSGTGTSPETPATSLSPTPSPESHHQAACTWPEVAFYRFPLVSNYGLTYTEQFYQHADTGNVAFSYSKSFANIVLQEAQQDEGIQNAVLGLGSLLYSGFMLSQPDTETNTVNKHRNESLQLYNASLNTFRERMQNPHQITHRWIMLITPLLIMYELLQGDFDAADGLLGGALQVLRPSLDITLIKAMGFDSFTYTSLQVVGDVAPFFSMATMNNIQADSLWDSIVFICDSDLSSVDQVPSLDGLYSEDVTQGPMVVDESQSWTVRHDRHGS</sequence>
<comment type="caution">
    <text evidence="8">The sequence shown here is derived from an EMBL/GenBank/DDBJ whole genome shotgun (WGS) entry which is preliminary data.</text>
</comment>
<dbReference type="InterPro" id="IPR052360">
    <property type="entry name" value="Transcr_Regulatory_Proteins"/>
</dbReference>
<keyword evidence="2" id="KW-0862">Zinc</keyword>
<dbReference type="AlphaFoldDB" id="A0A9P5ARC2"/>
<evidence type="ECO:0000256" key="7">
    <source>
        <dbReference type="SAM" id="MobiDB-lite"/>
    </source>
</evidence>
<dbReference type="GO" id="GO:0046872">
    <property type="term" value="F:metal ion binding"/>
    <property type="evidence" value="ECO:0007669"/>
    <property type="project" value="UniProtKB-KW"/>
</dbReference>
<dbReference type="PANTHER" id="PTHR36206">
    <property type="entry name" value="ASPERCRYPTIN BIOSYNTHESIS CLUSTER-SPECIFIC TRANSCRIPTION REGULATOR ATNN-RELATED"/>
    <property type="match status" value="1"/>
</dbReference>
<gene>
    <name evidence="8" type="ORF">FBEOM_3591</name>
</gene>
<dbReference type="PANTHER" id="PTHR36206:SF4">
    <property type="entry name" value="HYPOTHETICAL CONSERVED PROTEIN (EUROFUNG)-RELATED"/>
    <property type="match status" value="1"/>
</dbReference>
<evidence type="ECO:0000256" key="1">
    <source>
        <dbReference type="ARBA" id="ARBA00022723"/>
    </source>
</evidence>
<reference evidence="8" key="1">
    <citation type="journal article" date="2017" name="Mycologia">
        <title>Fusarium algeriense, sp. nov., a novel toxigenic crown rot pathogen of durum wheat from Algeria is nested in the Fusarium burgessii species complex.</title>
        <authorList>
            <person name="Laraba I."/>
            <person name="Keddad A."/>
            <person name="Boureghda H."/>
            <person name="Abdallah N."/>
            <person name="Vaughan M.M."/>
            <person name="Proctor R.H."/>
            <person name="Busman M."/>
            <person name="O'Donnell K."/>
        </authorList>
    </citation>
    <scope>NUCLEOTIDE SEQUENCE</scope>
    <source>
        <strain evidence="8">NRRL 25174</strain>
    </source>
</reference>
<protein>
    <submittedName>
        <fullName evidence="8">Transcriptional regulatory</fullName>
    </submittedName>
</protein>
<evidence type="ECO:0000256" key="6">
    <source>
        <dbReference type="ARBA" id="ARBA00023242"/>
    </source>
</evidence>
<dbReference type="InterPro" id="IPR021858">
    <property type="entry name" value="Fun_TF"/>
</dbReference>
<feature type="region of interest" description="Disordered" evidence="7">
    <location>
        <begin position="83"/>
        <end position="120"/>
    </location>
</feature>